<dbReference type="GO" id="GO:0005886">
    <property type="term" value="C:plasma membrane"/>
    <property type="evidence" value="ECO:0007669"/>
    <property type="project" value="UniProtKB-SubCell"/>
</dbReference>
<dbReference type="Gene3D" id="3.30.465.10">
    <property type="match status" value="1"/>
</dbReference>
<evidence type="ECO:0000256" key="2">
    <source>
        <dbReference type="ARBA" id="ARBA00022475"/>
    </source>
</evidence>
<dbReference type="InterPro" id="IPR036318">
    <property type="entry name" value="FAD-bd_PCMH-like_sf"/>
</dbReference>
<evidence type="ECO:0000256" key="4">
    <source>
        <dbReference type="ARBA" id="ARBA00022737"/>
    </source>
</evidence>
<dbReference type="Pfam" id="PF00571">
    <property type="entry name" value="CBS"/>
    <property type="match status" value="2"/>
</dbReference>
<feature type="transmembrane region" description="Helical" evidence="10">
    <location>
        <begin position="106"/>
        <end position="128"/>
    </location>
</feature>
<evidence type="ECO:0000256" key="7">
    <source>
        <dbReference type="ARBA" id="ARBA00023136"/>
    </source>
</evidence>
<dbReference type="SUPFAM" id="SSF54631">
    <property type="entry name" value="CBS-domain pair"/>
    <property type="match status" value="1"/>
</dbReference>
<sequence length="458" mass="49873">MIEPLLTLLFGIFLILAIIGANGYFVAQEFAYMAVDRARLATLAATGDEAAKRALAVTKRTSFMLSGAQLGITVTGLVLGFVAEPLVGQSMGVILQSFGLSLETGIAIGTIVTLAVAMVVQMIFGELYPKNLAIANAEPMSRMMSRSTLIYMSAFGWIISFFDKSANLLLRAVRIEPVHDLDVSASEEDLHHIIANSRESGDLAVELSLMMDRILDFPERDVEHAMVPRSQVDWVEPETTLTELLSLMAQAHTRYPVINDDDAPVGVVHLSDVLAHVDAGNTDDTVETVMRPAIVLPTLMRLPDALDQLVTSTNQLACVIDEYGGFAGVLTIEDLAMEIVGEITDEHDADSGEAVVSESDNIWLMEGDVHIDEVERAIGYDLPRGDVETIAGMLISERGALPAEGETVNIELPVDPSEFASGELFKRHLEVEVLHIERHVPTEVRVKLVENLVEEGEE</sequence>
<protein>
    <recommendedName>
        <fullName evidence="15">Hemolysin</fullName>
    </recommendedName>
</protein>
<evidence type="ECO:0000256" key="10">
    <source>
        <dbReference type="SAM" id="Phobius"/>
    </source>
</evidence>
<dbReference type="InterPro" id="IPR046342">
    <property type="entry name" value="CBS_dom_sf"/>
</dbReference>
<evidence type="ECO:0000259" key="12">
    <source>
        <dbReference type="PROSITE" id="PS51846"/>
    </source>
</evidence>
<feature type="domain" description="CBS" evidence="11">
    <location>
        <begin position="289"/>
        <end position="346"/>
    </location>
</feature>
<evidence type="ECO:0000256" key="5">
    <source>
        <dbReference type="ARBA" id="ARBA00022989"/>
    </source>
</evidence>
<feature type="transmembrane region" description="Helical" evidence="10">
    <location>
        <begin position="62"/>
        <end position="83"/>
    </location>
</feature>
<evidence type="ECO:0000256" key="1">
    <source>
        <dbReference type="ARBA" id="ARBA00004651"/>
    </source>
</evidence>
<dbReference type="Gene3D" id="3.10.580.10">
    <property type="entry name" value="CBS-domain"/>
    <property type="match status" value="1"/>
</dbReference>
<dbReference type="PANTHER" id="PTHR43099:SF6">
    <property type="entry name" value="UPF0053 PROTEIN RV1842C"/>
    <property type="match status" value="1"/>
</dbReference>
<evidence type="ECO:0000256" key="6">
    <source>
        <dbReference type="ARBA" id="ARBA00023122"/>
    </source>
</evidence>
<name>A0A2N7LAY2_9GAMM</name>
<dbReference type="CDD" id="cd04590">
    <property type="entry name" value="CBS_pair_CorC_HlyC_assoc"/>
    <property type="match status" value="1"/>
</dbReference>
<dbReference type="Pfam" id="PF01595">
    <property type="entry name" value="CNNM"/>
    <property type="match status" value="1"/>
</dbReference>
<dbReference type="InterPro" id="IPR002550">
    <property type="entry name" value="CNNM"/>
</dbReference>
<organism evidence="13 14">
    <name type="scientific">Enterovibrio norvegicus</name>
    <dbReference type="NCBI Taxonomy" id="188144"/>
    <lineage>
        <taxon>Bacteria</taxon>
        <taxon>Pseudomonadati</taxon>
        <taxon>Pseudomonadota</taxon>
        <taxon>Gammaproteobacteria</taxon>
        <taxon>Vibrionales</taxon>
        <taxon>Vibrionaceae</taxon>
        <taxon>Enterovibrio</taxon>
    </lineage>
</organism>
<dbReference type="SMART" id="SM01091">
    <property type="entry name" value="CorC_HlyC"/>
    <property type="match status" value="1"/>
</dbReference>
<dbReference type="InterPro" id="IPR044751">
    <property type="entry name" value="Ion_transp-like_CBS"/>
</dbReference>
<accession>A0A2N7LAY2</accession>
<evidence type="ECO:0000256" key="8">
    <source>
        <dbReference type="PROSITE-ProRule" id="PRU00703"/>
    </source>
</evidence>
<keyword evidence="5 9" id="KW-1133">Transmembrane helix</keyword>
<dbReference type="PROSITE" id="PS51371">
    <property type="entry name" value="CBS"/>
    <property type="match status" value="2"/>
</dbReference>
<dbReference type="InterPro" id="IPR000644">
    <property type="entry name" value="CBS_dom"/>
</dbReference>
<evidence type="ECO:0000256" key="9">
    <source>
        <dbReference type="PROSITE-ProRule" id="PRU01193"/>
    </source>
</evidence>
<dbReference type="SUPFAM" id="SSF56176">
    <property type="entry name" value="FAD-binding/transporter-associated domain-like"/>
    <property type="match status" value="1"/>
</dbReference>
<dbReference type="AlphaFoldDB" id="A0A2N7LAY2"/>
<dbReference type="PROSITE" id="PS51846">
    <property type="entry name" value="CNNM"/>
    <property type="match status" value="1"/>
</dbReference>
<proteinExistence type="predicted"/>
<reference evidence="14" key="1">
    <citation type="submission" date="2016-07" db="EMBL/GenBank/DDBJ databases">
        <title>Nontailed viruses are major unrecognized killers of bacteria in the ocean.</title>
        <authorList>
            <person name="Kauffman K."/>
            <person name="Hussain F."/>
            <person name="Yang J."/>
            <person name="Arevalo P."/>
            <person name="Brown J."/>
            <person name="Cutler M."/>
            <person name="Kelly L."/>
            <person name="Polz M.F."/>
        </authorList>
    </citation>
    <scope>NUCLEOTIDE SEQUENCE [LARGE SCALE GENOMIC DNA]</scope>
    <source>
        <strain evidence="14">10N.261.45.A10</strain>
    </source>
</reference>
<keyword evidence="4" id="KW-0677">Repeat</keyword>
<dbReference type="SMART" id="SM00116">
    <property type="entry name" value="CBS"/>
    <property type="match status" value="2"/>
</dbReference>
<keyword evidence="6 8" id="KW-0129">CBS domain</keyword>
<evidence type="ECO:0000259" key="11">
    <source>
        <dbReference type="PROSITE" id="PS51371"/>
    </source>
</evidence>
<gene>
    <name evidence="13" type="ORF">BCT23_14965</name>
</gene>
<keyword evidence="7 9" id="KW-0472">Membrane</keyword>
<dbReference type="InterPro" id="IPR016169">
    <property type="entry name" value="FAD-bd_PCMH_sub2"/>
</dbReference>
<dbReference type="InterPro" id="IPR051676">
    <property type="entry name" value="UPF0053_domain"/>
</dbReference>
<dbReference type="STRING" id="1190603.A1OO_10170"/>
<feature type="domain" description="CBS" evidence="11">
    <location>
        <begin position="226"/>
        <end position="285"/>
    </location>
</feature>
<evidence type="ECO:0000313" key="13">
    <source>
        <dbReference type="EMBL" id="PMN92288.1"/>
    </source>
</evidence>
<evidence type="ECO:0008006" key="15">
    <source>
        <dbReference type="Google" id="ProtNLM"/>
    </source>
</evidence>
<feature type="transmembrane region" description="Helical" evidence="10">
    <location>
        <begin position="149"/>
        <end position="170"/>
    </location>
</feature>
<dbReference type="EMBL" id="MDAL01000018">
    <property type="protein sequence ID" value="PMN92288.1"/>
    <property type="molecule type" value="Genomic_DNA"/>
</dbReference>
<evidence type="ECO:0000313" key="14">
    <source>
        <dbReference type="Proteomes" id="UP000235387"/>
    </source>
</evidence>
<dbReference type="Proteomes" id="UP000235387">
    <property type="component" value="Unassembled WGS sequence"/>
</dbReference>
<evidence type="ECO:0000256" key="3">
    <source>
        <dbReference type="ARBA" id="ARBA00022692"/>
    </source>
</evidence>
<keyword evidence="3 9" id="KW-0812">Transmembrane</keyword>
<keyword evidence="2" id="KW-1003">Cell membrane</keyword>
<comment type="caution">
    <text evidence="13">The sequence shown here is derived from an EMBL/GenBank/DDBJ whole genome shotgun (WGS) entry which is preliminary data.</text>
</comment>
<feature type="domain" description="CNNM transmembrane" evidence="12">
    <location>
        <begin position="4"/>
        <end position="207"/>
    </location>
</feature>
<dbReference type="PANTHER" id="PTHR43099">
    <property type="entry name" value="UPF0053 PROTEIN YRKA"/>
    <property type="match status" value="1"/>
</dbReference>
<dbReference type="Pfam" id="PF03471">
    <property type="entry name" value="CorC_HlyC"/>
    <property type="match status" value="1"/>
</dbReference>
<dbReference type="GO" id="GO:0050660">
    <property type="term" value="F:flavin adenine dinucleotide binding"/>
    <property type="evidence" value="ECO:0007669"/>
    <property type="project" value="InterPro"/>
</dbReference>
<dbReference type="RefSeq" id="WP_102390799.1">
    <property type="nucleotide sequence ID" value="NZ_MDAL01000018.1"/>
</dbReference>
<feature type="transmembrane region" description="Helical" evidence="10">
    <location>
        <begin position="6"/>
        <end position="27"/>
    </location>
</feature>
<dbReference type="InterPro" id="IPR005170">
    <property type="entry name" value="Transptr-assoc_dom"/>
</dbReference>
<comment type="subcellular location">
    <subcellularLocation>
        <location evidence="1">Cell membrane</location>
        <topology evidence="1">Multi-pass membrane protein</topology>
    </subcellularLocation>
</comment>